<dbReference type="Proteomes" id="UP000326903">
    <property type="component" value="Unassembled WGS sequence"/>
</dbReference>
<evidence type="ECO:0000313" key="3">
    <source>
        <dbReference type="Proteomes" id="UP000326903"/>
    </source>
</evidence>
<evidence type="ECO:0000256" key="1">
    <source>
        <dbReference type="SAM" id="MobiDB-lite"/>
    </source>
</evidence>
<feature type="region of interest" description="Disordered" evidence="1">
    <location>
        <begin position="124"/>
        <end position="143"/>
    </location>
</feature>
<proteinExistence type="predicted"/>
<gene>
    <name evidence="2" type="ORF">FW778_17655</name>
</gene>
<sequence length="149" mass="17529">MGYEVHIIRRDDYENDEEDSSITMDEWLEYISNDPELNLTNGYKLDIPNVETSWEENPGFCLWTGHSEGVPSESLWFDFWKGTISAKYPDDETIKKMLSIAKALNARVQGDDNEFYDDSYFKNKKNSESNETSESRQIQADKKPWCKFW</sequence>
<comment type="caution">
    <text evidence="2">The sequence shown here is derived from an EMBL/GenBank/DDBJ whole genome shotgun (WGS) entry which is preliminary data.</text>
</comment>
<dbReference type="AlphaFoldDB" id="A0A5J5IEP5"/>
<protein>
    <submittedName>
        <fullName evidence="2">Uncharacterized protein</fullName>
    </submittedName>
</protein>
<reference evidence="2 3" key="1">
    <citation type="submission" date="2019-09" db="EMBL/GenBank/DDBJ databases">
        <title>Draft genome sequence of Ginsengibacter sp. BR5-29.</title>
        <authorList>
            <person name="Im W.-T."/>
        </authorList>
    </citation>
    <scope>NUCLEOTIDE SEQUENCE [LARGE SCALE GENOMIC DNA]</scope>
    <source>
        <strain evidence="2 3">BR5-29</strain>
    </source>
</reference>
<keyword evidence="3" id="KW-1185">Reference proteome</keyword>
<dbReference type="RefSeq" id="WP_150416181.1">
    <property type="nucleotide sequence ID" value="NZ_VYQF01000006.1"/>
</dbReference>
<accession>A0A5J5IEP5</accession>
<name>A0A5J5IEP5_9BACT</name>
<evidence type="ECO:0000313" key="2">
    <source>
        <dbReference type="EMBL" id="KAA9037253.1"/>
    </source>
</evidence>
<organism evidence="2 3">
    <name type="scientific">Ginsengibacter hankyongi</name>
    <dbReference type="NCBI Taxonomy" id="2607284"/>
    <lineage>
        <taxon>Bacteria</taxon>
        <taxon>Pseudomonadati</taxon>
        <taxon>Bacteroidota</taxon>
        <taxon>Chitinophagia</taxon>
        <taxon>Chitinophagales</taxon>
        <taxon>Chitinophagaceae</taxon>
        <taxon>Ginsengibacter</taxon>
    </lineage>
</organism>
<dbReference type="EMBL" id="VYQF01000006">
    <property type="protein sequence ID" value="KAA9037253.1"/>
    <property type="molecule type" value="Genomic_DNA"/>
</dbReference>